<organism evidence="1 2">
    <name type="scientific">Vibrio maritimus</name>
    <dbReference type="NCBI Taxonomy" id="990268"/>
    <lineage>
        <taxon>Bacteria</taxon>
        <taxon>Pseudomonadati</taxon>
        <taxon>Pseudomonadota</taxon>
        <taxon>Gammaproteobacteria</taxon>
        <taxon>Vibrionales</taxon>
        <taxon>Vibrionaceae</taxon>
        <taxon>Vibrio</taxon>
    </lineage>
</organism>
<dbReference type="EMBL" id="BBMR01000001">
    <property type="protein sequence ID" value="GAL16734.1"/>
    <property type="molecule type" value="Genomic_DNA"/>
</dbReference>
<evidence type="ECO:0000313" key="2">
    <source>
        <dbReference type="Proteomes" id="UP000029228"/>
    </source>
</evidence>
<reference evidence="1 2" key="1">
    <citation type="submission" date="2014-09" db="EMBL/GenBank/DDBJ databases">
        <title>Vibrio maritimus JCM 19235. (C45) whole genome shotgun sequence.</title>
        <authorList>
            <person name="Sawabe T."/>
            <person name="Meirelles P."/>
            <person name="Nakanishi M."/>
            <person name="Sayaka M."/>
            <person name="Hattori M."/>
            <person name="Ohkuma M."/>
        </authorList>
    </citation>
    <scope>NUCLEOTIDE SEQUENCE [LARGE SCALE GENOMIC DNA]</scope>
    <source>
        <strain evidence="2">JCM19235</strain>
    </source>
</reference>
<name>A0A090RR79_9VIBR</name>
<comment type="caution">
    <text evidence="1">The sequence shown here is derived from an EMBL/GenBank/DDBJ whole genome shotgun (WGS) entry which is preliminary data.</text>
</comment>
<reference evidence="1 2" key="2">
    <citation type="submission" date="2014-09" db="EMBL/GenBank/DDBJ databases">
        <authorList>
            <consortium name="NBRP consortium"/>
            <person name="Sawabe T."/>
            <person name="Meirelles P."/>
            <person name="Nakanishi M."/>
            <person name="Sayaka M."/>
            <person name="Hattori M."/>
            <person name="Ohkuma M."/>
        </authorList>
    </citation>
    <scope>NUCLEOTIDE SEQUENCE [LARGE SCALE GENOMIC DNA]</scope>
    <source>
        <strain evidence="2">JCM19235</strain>
    </source>
</reference>
<dbReference type="OrthoDB" id="5904555at2"/>
<accession>A0A090RR79</accession>
<dbReference type="AlphaFoldDB" id="A0A090RR79"/>
<keyword evidence="2" id="KW-1185">Reference proteome</keyword>
<gene>
    <name evidence="1" type="ORF">JCM19235_5283</name>
</gene>
<sequence>MNQTLEKDIVDAIHRLDDEQLRDVKLFVDRLFSDKQVKALVTDEELDMILELSSSKQRFR</sequence>
<dbReference type="RefSeq" id="WP_042469775.1">
    <property type="nucleotide sequence ID" value="NZ_CP090439.1"/>
</dbReference>
<protein>
    <submittedName>
        <fullName evidence="1">Uncharacterized protein</fullName>
    </submittedName>
</protein>
<evidence type="ECO:0000313" key="1">
    <source>
        <dbReference type="EMBL" id="GAL16734.1"/>
    </source>
</evidence>
<proteinExistence type="predicted"/>
<dbReference type="Proteomes" id="UP000029228">
    <property type="component" value="Unassembled WGS sequence"/>
</dbReference>